<dbReference type="Proteomes" id="UP000010472">
    <property type="component" value="Chromosome"/>
</dbReference>
<dbReference type="AlphaFoldDB" id="K9W0M4"/>
<protein>
    <recommendedName>
        <fullName evidence="3">CopG family transcriptional regulator</fullName>
    </recommendedName>
</protein>
<reference evidence="1 2" key="1">
    <citation type="submission" date="2012-06" db="EMBL/GenBank/DDBJ databases">
        <title>Finished chromosome of genome of Crinalium epipsammum PCC 9333.</title>
        <authorList>
            <consortium name="US DOE Joint Genome Institute"/>
            <person name="Gugger M."/>
            <person name="Coursin T."/>
            <person name="Rippka R."/>
            <person name="Tandeau De Marsac N."/>
            <person name="Huntemann M."/>
            <person name="Wei C.-L."/>
            <person name="Han J."/>
            <person name="Detter J.C."/>
            <person name="Han C."/>
            <person name="Tapia R."/>
            <person name="Davenport K."/>
            <person name="Daligault H."/>
            <person name="Erkkila T."/>
            <person name="Gu W."/>
            <person name="Munk A.C.C."/>
            <person name="Teshima H."/>
            <person name="Xu Y."/>
            <person name="Chain P."/>
            <person name="Chen A."/>
            <person name="Krypides N."/>
            <person name="Mavromatis K."/>
            <person name="Markowitz V."/>
            <person name="Szeto E."/>
            <person name="Ivanova N."/>
            <person name="Mikhailova N."/>
            <person name="Ovchinnikova G."/>
            <person name="Pagani I."/>
            <person name="Pati A."/>
            <person name="Goodwin L."/>
            <person name="Peters L."/>
            <person name="Pitluck S."/>
            <person name="Woyke T."/>
            <person name="Kerfeld C."/>
        </authorList>
    </citation>
    <scope>NUCLEOTIDE SEQUENCE [LARGE SCALE GENOMIC DNA]</scope>
    <source>
        <strain evidence="1 2">PCC 9333</strain>
    </source>
</reference>
<dbReference type="EMBL" id="CP003620">
    <property type="protein sequence ID" value="AFZ13923.1"/>
    <property type="molecule type" value="Genomic_DNA"/>
</dbReference>
<evidence type="ECO:0000313" key="2">
    <source>
        <dbReference type="Proteomes" id="UP000010472"/>
    </source>
</evidence>
<dbReference type="STRING" id="1173022.Cri9333_3084"/>
<dbReference type="RefSeq" id="WP_015204031.1">
    <property type="nucleotide sequence ID" value="NC_019753.1"/>
</dbReference>
<gene>
    <name evidence="1" type="ORF">Cri9333_3084</name>
</gene>
<proteinExistence type="predicted"/>
<name>K9W0M4_9CYAN</name>
<dbReference type="OrthoDB" id="517697at2"/>
<keyword evidence="2" id="KW-1185">Reference proteome</keyword>
<evidence type="ECO:0008006" key="3">
    <source>
        <dbReference type="Google" id="ProtNLM"/>
    </source>
</evidence>
<dbReference type="eggNOG" id="ENOG5032WK4">
    <property type="taxonomic scope" value="Bacteria"/>
</dbReference>
<organism evidence="1 2">
    <name type="scientific">Crinalium epipsammum PCC 9333</name>
    <dbReference type="NCBI Taxonomy" id="1173022"/>
    <lineage>
        <taxon>Bacteria</taxon>
        <taxon>Bacillati</taxon>
        <taxon>Cyanobacteriota</taxon>
        <taxon>Cyanophyceae</taxon>
        <taxon>Gomontiellales</taxon>
        <taxon>Gomontiellaceae</taxon>
        <taxon>Crinalium</taxon>
    </lineage>
</organism>
<dbReference type="KEGG" id="cep:Cri9333_3084"/>
<dbReference type="HOGENOM" id="CLU_198993_0_0_3"/>
<evidence type="ECO:0000313" key="1">
    <source>
        <dbReference type="EMBL" id="AFZ13923.1"/>
    </source>
</evidence>
<accession>K9W0M4</accession>
<sequence>MFKVTVTIDNDILRFIDEQAQGNRSGYINAVLTEHRRCVLEAEMIAALKQDIEDTEYQAEIAAWDRVVGDGIHAEG</sequence>